<evidence type="ECO:0000256" key="4">
    <source>
        <dbReference type="PIRNR" id="PIRNR003352"/>
    </source>
</evidence>
<dbReference type="OMA" id="DKGQNFC"/>
<feature type="compositionally biased region" description="Acidic residues" evidence="5">
    <location>
        <begin position="222"/>
        <end position="231"/>
    </location>
</feature>
<evidence type="ECO:0000256" key="3">
    <source>
        <dbReference type="ARBA" id="ARBA00023242"/>
    </source>
</evidence>
<dbReference type="FunFam" id="3.30.390.110:FF:000003">
    <property type="entry name" value="Protein MAK16 homolog"/>
    <property type="match status" value="1"/>
</dbReference>
<keyword evidence="8" id="KW-1185">Reference proteome</keyword>
<dbReference type="GO" id="GO:0000460">
    <property type="term" value="P:maturation of 5.8S rRNA"/>
    <property type="evidence" value="ECO:0007669"/>
    <property type="project" value="TreeGrafter"/>
</dbReference>
<dbReference type="PANTHER" id="PTHR23405">
    <property type="entry name" value="MAINTENANCE OF KILLER 16 MAK16 PROTEIN-RELATED"/>
    <property type="match status" value="1"/>
</dbReference>
<evidence type="ECO:0000313" key="8">
    <source>
        <dbReference type="Proteomes" id="UP000198287"/>
    </source>
</evidence>
<dbReference type="GO" id="GO:0005730">
    <property type="term" value="C:nucleolus"/>
    <property type="evidence" value="ECO:0007669"/>
    <property type="project" value="UniProtKB-SubCell"/>
</dbReference>
<accession>A0A226DK90</accession>
<dbReference type="EMBL" id="LNIX01000017">
    <property type="protein sequence ID" value="OXA45643.1"/>
    <property type="molecule type" value="Genomic_DNA"/>
</dbReference>
<dbReference type="GO" id="GO:0030687">
    <property type="term" value="C:preribosome, large subunit precursor"/>
    <property type="evidence" value="ECO:0007669"/>
    <property type="project" value="TreeGrafter"/>
</dbReference>
<protein>
    <recommendedName>
        <fullName evidence="4">Protein MAK16 homolog</fullName>
    </recommendedName>
</protein>
<feature type="compositionally biased region" description="Acidic residues" evidence="5">
    <location>
        <begin position="239"/>
        <end position="253"/>
    </location>
</feature>
<dbReference type="PANTHER" id="PTHR23405:SF4">
    <property type="entry name" value="PROTEIN MAK16 HOMOLOG"/>
    <property type="match status" value="1"/>
</dbReference>
<dbReference type="Gene3D" id="3.30.390.110">
    <property type="match status" value="1"/>
</dbReference>
<evidence type="ECO:0000256" key="2">
    <source>
        <dbReference type="ARBA" id="ARBA00005514"/>
    </source>
</evidence>
<keyword evidence="3 4" id="KW-0539">Nucleus</keyword>
<feature type="region of interest" description="Disordered" evidence="5">
    <location>
        <begin position="191"/>
        <end position="293"/>
    </location>
</feature>
<dbReference type="Proteomes" id="UP000198287">
    <property type="component" value="Unassembled WGS sequence"/>
</dbReference>
<gene>
    <name evidence="7" type="ORF">Fcan01_19400</name>
</gene>
<dbReference type="Pfam" id="PF04874">
    <property type="entry name" value="Mak16"/>
    <property type="match status" value="1"/>
</dbReference>
<evidence type="ECO:0000259" key="6">
    <source>
        <dbReference type="Pfam" id="PF01778"/>
    </source>
</evidence>
<dbReference type="InterPro" id="IPR006958">
    <property type="entry name" value="Mak16"/>
</dbReference>
<feature type="compositionally biased region" description="Acidic residues" evidence="5">
    <location>
        <begin position="284"/>
        <end position="293"/>
    </location>
</feature>
<dbReference type="GO" id="GO:0000470">
    <property type="term" value="P:maturation of LSU-rRNA"/>
    <property type="evidence" value="ECO:0007669"/>
    <property type="project" value="TreeGrafter"/>
</dbReference>
<organism evidence="7 8">
    <name type="scientific">Folsomia candida</name>
    <name type="common">Springtail</name>
    <dbReference type="NCBI Taxonomy" id="158441"/>
    <lineage>
        <taxon>Eukaryota</taxon>
        <taxon>Metazoa</taxon>
        <taxon>Ecdysozoa</taxon>
        <taxon>Arthropoda</taxon>
        <taxon>Hexapoda</taxon>
        <taxon>Collembola</taxon>
        <taxon>Entomobryomorpha</taxon>
        <taxon>Isotomoidea</taxon>
        <taxon>Isotomidae</taxon>
        <taxon>Proisotominae</taxon>
        <taxon>Folsomia</taxon>
    </lineage>
</organism>
<dbReference type="PIRSF" id="PIRSF003352">
    <property type="entry name" value="MAK16"/>
    <property type="match status" value="1"/>
</dbReference>
<evidence type="ECO:0000256" key="1">
    <source>
        <dbReference type="ARBA" id="ARBA00004604"/>
    </source>
</evidence>
<comment type="caution">
    <text evidence="7">The sequence shown here is derived from an EMBL/GenBank/DDBJ whole genome shotgun (WGS) entry which is preliminary data.</text>
</comment>
<comment type="similarity">
    <text evidence="2 4">Belongs to the MAK16 family.</text>
</comment>
<dbReference type="InterPro" id="IPR029004">
    <property type="entry name" value="Ribosomal_eL28/Mak16"/>
</dbReference>
<feature type="domain" description="Ribosomal eL28/Mak16" evidence="6">
    <location>
        <begin position="6"/>
        <end position="118"/>
    </location>
</feature>
<comment type="subcellular location">
    <subcellularLocation>
        <location evidence="1">Nucleus</location>
        <location evidence="1">Nucleolus</location>
    </subcellularLocation>
</comment>
<dbReference type="AlphaFoldDB" id="A0A226DK90"/>
<dbReference type="Pfam" id="PF01778">
    <property type="entry name" value="Ribosomal_L28e"/>
    <property type="match status" value="1"/>
</dbReference>
<feature type="compositionally biased region" description="Acidic residues" evidence="5">
    <location>
        <begin position="191"/>
        <end position="212"/>
    </location>
</feature>
<name>A0A226DK90_FOLCA</name>
<evidence type="ECO:0000256" key="5">
    <source>
        <dbReference type="SAM" id="MobiDB-lite"/>
    </source>
</evidence>
<proteinExistence type="inferred from homology"/>
<sequence length="293" mass="34564">MQNDDIVWGIINKAFCSYKVNTKTHKFCRNEYNLTGLCSRVSCPLANSQYATVREENGVCFLYMKTVERAAFPNKMWEKVKLSRNLEKAITQINENLVFWPNYVRQKCKQRLLKITQYIIRMRKLRLKNTKKLVPIQRKVERRENRREQKALVAARLDNVIEASLLDRLKQGVYGEIYNFPKLAFDKAVEQDVESEEEDVDEEEEDEEEVEIDKEVEAELEKEMEEEEEELERVFVAADDFEESDASDIEEMTFESPKKNKTPTPEAASSSKKRKRTGKKQIEIEYEMEMETV</sequence>
<dbReference type="STRING" id="158441.A0A226DK90"/>
<dbReference type="OrthoDB" id="10251342at2759"/>
<evidence type="ECO:0000313" key="7">
    <source>
        <dbReference type="EMBL" id="OXA45643.1"/>
    </source>
</evidence>
<reference evidence="7 8" key="1">
    <citation type="submission" date="2015-12" db="EMBL/GenBank/DDBJ databases">
        <title>The genome of Folsomia candida.</title>
        <authorList>
            <person name="Faddeeva A."/>
            <person name="Derks M.F."/>
            <person name="Anvar Y."/>
            <person name="Smit S."/>
            <person name="Van Straalen N."/>
            <person name="Roelofs D."/>
        </authorList>
    </citation>
    <scope>NUCLEOTIDE SEQUENCE [LARGE SCALE GENOMIC DNA]</scope>
    <source>
        <strain evidence="7 8">VU population</strain>
        <tissue evidence="7">Whole body</tissue>
    </source>
</reference>